<dbReference type="EMBL" id="CM026424">
    <property type="protein sequence ID" value="KAG0580242.1"/>
    <property type="molecule type" value="Genomic_DNA"/>
</dbReference>
<dbReference type="Proteomes" id="UP000822688">
    <property type="component" value="Chromosome 4"/>
</dbReference>
<proteinExistence type="predicted"/>
<protein>
    <submittedName>
        <fullName evidence="2">Uncharacterized protein</fullName>
    </submittedName>
</protein>
<feature type="compositionally biased region" description="Basic and acidic residues" evidence="1">
    <location>
        <begin position="1"/>
        <end position="23"/>
    </location>
</feature>
<dbReference type="AlphaFoldDB" id="A0A8T0IA17"/>
<name>A0A8T0IA17_CERPU</name>
<comment type="caution">
    <text evidence="2">The sequence shown here is derived from an EMBL/GenBank/DDBJ whole genome shotgun (WGS) entry which is preliminary data.</text>
</comment>
<evidence type="ECO:0000256" key="1">
    <source>
        <dbReference type="SAM" id="MobiDB-lite"/>
    </source>
</evidence>
<sequence>MPRDKRREESQPQAIKNKERELQSKVMQMGQGGRHAPLQSHHPPPWKQSPRCRSINVHILENIRVMSTICQTSHMIFTCNQSALCCCVLNAHQNGPLCIILSRCFRNSEMHYL</sequence>
<evidence type="ECO:0000313" key="2">
    <source>
        <dbReference type="EMBL" id="KAG0580242.1"/>
    </source>
</evidence>
<gene>
    <name evidence="2" type="ORF">KC19_4G159200</name>
</gene>
<reference evidence="2" key="1">
    <citation type="submission" date="2020-06" db="EMBL/GenBank/DDBJ databases">
        <title>WGS assembly of Ceratodon purpureus strain R40.</title>
        <authorList>
            <person name="Carey S.B."/>
            <person name="Jenkins J."/>
            <person name="Shu S."/>
            <person name="Lovell J.T."/>
            <person name="Sreedasyam A."/>
            <person name="Maumus F."/>
            <person name="Tiley G.P."/>
            <person name="Fernandez-Pozo N."/>
            <person name="Barry K."/>
            <person name="Chen C."/>
            <person name="Wang M."/>
            <person name="Lipzen A."/>
            <person name="Daum C."/>
            <person name="Saski C.A."/>
            <person name="Payton A.C."/>
            <person name="Mcbreen J.C."/>
            <person name="Conrad R.E."/>
            <person name="Kollar L.M."/>
            <person name="Olsson S."/>
            <person name="Huttunen S."/>
            <person name="Landis J.B."/>
            <person name="Wickett N.J."/>
            <person name="Johnson M.G."/>
            <person name="Rensing S.A."/>
            <person name="Grimwood J."/>
            <person name="Schmutz J."/>
            <person name="Mcdaniel S.F."/>
        </authorList>
    </citation>
    <scope>NUCLEOTIDE SEQUENCE</scope>
    <source>
        <strain evidence="2">R40</strain>
    </source>
</reference>
<organism evidence="2 3">
    <name type="scientific">Ceratodon purpureus</name>
    <name type="common">Fire moss</name>
    <name type="synonym">Dicranum purpureum</name>
    <dbReference type="NCBI Taxonomy" id="3225"/>
    <lineage>
        <taxon>Eukaryota</taxon>
        <taxon>Viridiplantae</taxon>
        <taxon>Streptophyta</taxon>
        <taxon>Embryophyta</taxon>
        <taxon>Bryophyta</taxon>
        <taxon>Bryophytina</taxon>
        <taxon>Bryopsida</taxon>
        <taxon>Dicranidae</taxon>
        <taxon>Pseudoditrichales</taxon>
        <taxon>Ditrichaceae</taxon>
        <taxon>Ceratodon</taxon>
    </lineage>
</organism>
<evidence type="ECO:0000313" key="3">
    <source>
        <dbReference type="Proteomes" id="UP000822688"/>
    </source>
</evidence>
<feature type="region of interest" description="Disordered" evidence="1">
    <location>
        <begin position="1"/>
        <end position="50"/>
    </location>
</feature>
<keyword evidence="3" id="KW-1185">Reference proteome</keyword>
<accession>A0A8T0IA17</accession>